<gene>
    <name evidence="2" type="ORF">F511_11253</name>
</gene>
<evidence type="ECO:0000313" key="3">
    <source>
        <dbReference type="Proteomes" id="UP000250235"/>
    </source>
</evidence>
<protein>
    <submittedName>
        <fullName evidence="2">Uncharacterized protein</fullName>
    </submittedName>
</protein>
<organism evidence="2 3">
    <name type="scientific">Dorcoceras hygrometricum</name>
    <dbReference type="NCBI Taxonomy" id="472368"/>
    <lineage>
        <taxon>Eukaryota</taxon>
        <taxon>Viridiplantae</taxon>
        <taxon>Streptophyta</taxon>
        <taxon>Embryophyta</taxon>
        <taxon>Tracheophyta</taxon>
        <taxon>Spermatophyta</taxon>
        <taxon>Magnoliopsida</taxon>
        <taxon>eudicotyledons</taxon>
        <taxon>Gunneridae</taxon>
        <taxon>Pentapetalae</taxon>
        <taxon>asterids</taxon>
        <taxon>lamiids</taxon>
        <taxon>Lamiales</taxon>
        <taxon>Gesneriaceae</taxon>
        <taxon>Didymocarpoideae</taxon>
        <taxon>Trichosporeae</taxon>
        <taxon>Loxocarpinae</taxon>
        <taxon>Dorcoceras</taxon>
    </lineage>
</organism>
<feature type="compositionally biased region" description="Basic and acidic residues" evidence="1">
    <location>
        <begin position="8"/>
        <end position="33"/>
    </location>
</feature>
<evidence type="ECO:0000313" key="2">
    <source>
        <dbReference type="EMBL" id="KZV57401.1"/>
    </source>
</evidence>
<accession>A0A2Z7DCD9</accession>
<dbReference type="Proteomes" id="UP000250235">
    <property type="component" value="Unassembled WGS sequence"/>
</dbReference>
<keyword evidence="3" id="KW-1185">Reference proteome</keyword>
<dbReference type="AlphaFoldDB" id="A0A2Z7DCD9"/>
<proteinExistence type="predicted"/>
<name>A0A2Z7DCD9_9LAMI</name>
<sequence>MLTGITKMLERQSERSGKLHEEDVAEQFRKQGPKEFAGLNLSRTARPSRSCIENLDGYD</sequence>
<evidence type="ECO:0000256" key="1">
    <source>
        <dbReference type="SAM" id="MobiDB-lite"/>
    </source>
</evidence>
<dbReference type="EMBL" id="KQ987299">
    <property type="protein sequence ID" value="KZV57401.1"/>
    <property type="molecule type" value="Genomic_DNA"/>
</dbReference>
<reference evidence="2 3" key="1">
    <citation type="journal article" date="2015" name="Proc. Natl. Acad. Sci. U.S.A.">
        <title>The resurrection genome of Boea hygrometrica: A blueprint for survival of dehydration.</title>
        <authorList>
            <person name="Xiao L."/>
            <person name="Yang G."/>
            <person name="Zhang L."/>
            <person name="Yang X."/>
            <person name="Zhao S."/>
            <person name="Ji Z."/>
            <person name="Zhou Q."/>
            <person name="Hu M."/>
            <person name="Wang Y."/>
            <person name="Chen M."/>
            <person name="Xu Y."/>
            <person name="Jin H."/>
            <person name="Xiao X."/>
            <person name="Hu G."/>
            <person name="Bao F."/>
            <person name="Hu Y."/>
            <person name="Wan P."/>
            <person name="Li L."/>
            <person name="Deng X."/>
            <person name="Kuang T."/>
            <person name="Xiang C."/>
            <person name="Zhu J.K."/>
            <person name="Oliver M.J."/>
            <person name="He Y."/>
        </authorList>
    </citation>
    <scope>NUCLEOTIDE SEQUENCE [LARGE SCALE GENOMIC DNA]</scope>
    <source>
        <strain evidence="3">cv. XS01</strain>
    </source>
</reference>
<feature type="region of interest" description="Disordered" evidence="1">
    <location>
        <begin position="1"/>
        <end position="43"/>
    </location>
</feature>